<feature type="domain" description="Polysaccharide export protein N-terminal" evidence="3">
    <location>
        <begin position="25"/>
        <end position="98"/>
    </location>
</feature>
<proteinExistence type="predicted"/>
<dbReference type="InterPro" id="IPR003715">
    <property type="entry name" value="Poly_export_N"/>
</dbReference>
<evidence type="ECO:0000259" key="3">
    <source>
        <dbReference type="Pfam" id="PF02563"/>
    </source>
</evidence>
<feature type="domain" description="Soluble ligand binding" evidence="4">
    <location>
        <begin position="104"/>
        <end position="152"/>
    </location>
</feature>
<dbReference type="PANTHER" id="PTHR33619">
    <property type="entry name" value="POLYSACCHARIDE EXPORT PROTEIN GFCE-RELATED"/>
    <property type="match status" value="1"/>
</dbReference>
<protein>
    <recommendedName>
        <fullName evidence="7">Capsular biosynthesis protein</fullName>
    </recommendedName>
</protein>
<organism evidence="5 6">
    <name type="scientific">Paraglaciecola mesophila</name>
    <dbReference type="NCBI Taxonomy" id="197222"/>
    <lineage>
        <taxon>Bacteria</taxon>
        <taxon>Pseudomonadati</taxon>
        <taxon>Pseudomonadota</taxon>
        <taxon>Gammaproteobacteria</taxon>
        <taxon>Alteromonadales</taxon>
        <taxon>Alteromonadaceae</taxon>
        <taxon>Paraglaciecola</taxon>
    </lineage>
</organism>
<dbReference type="Pfam" id="PF10531">
    <property type="entry name" value="SLBB"/>
    <property type="match status" value="1"/>
</dbReference>
<feature type="chain" id="PRO_5032767830" description="Capsular biosynthesis protein" evidence="2">
    <location>
        <begin position="21"/>
        <end position="178"/>
    </location>
</feature>
<dbReference type="RefSeq" id="WP_160179173.1">
    <property type="nucleotide sequence ID" value="NZ_CP047656.1"/>
</dbReference>
<evidence type="ECO:0000313" key="5">
    <source>
        <dbReference type="EMBL" id="QHJ11422.1"/>
    </source>
</evidence>
<dbReference type="Gene3D" id="3.10.560.10">
    <property type="entry name" value="Outer membrane lipoprotein wza domain like"/>
    <property type="match status" value="1"/>
</dbReference>
<dbReference type="AlphaFoldDB" id="A0A857JJE5"/>
<evidence type="ECO:0000259" key="4">
    <source>
        <dbReference type="Pfam" id="PF10531"/>
    </source>
</evidence>
<dbReference type="KEGG" id="pmes:FX988_01651"/>
<reference evidence="5 6" key="1">
    <citation type="submission" date="2019-12" db="EMBL/GenBank/DDBJ databases">
        <title>Genome sequencing and assembly of endphytes of Porphyra tenera.</title>
        <authorList>
            <person name="Park J.M."/>
            <person name="Shin R."/>
            <person name="Jo S.H."/>
        </authorList>
    </citation>
    <scope>NUCLEOTIDE SEQUENCE [LARGE SCALE GENOMIC DNA]</scope>
    <source>
        <strain evidence="5 6">GPM4</strain>
    </source>
</reference>
<evidence type="ECO:0000313" key="6">
    <source>
        <dbReference type="Proteomes" id="UP000464524"/>
    </source>
</evidence>
<dbReference type="PANTHER" id="PTHR33619:SF3">
    <property type="entry name" value="POLYSACCHARIDE EXPORT PROTEIN GFCE-RELATED"/>
    <property type="match status" value="1"/>
</dbReference>
<name>A0A857JJE5_9ALTE</name>
<keyword evidence="6" id="KW-1185">Reference proteome</keyword>
<keyword evidence="1 2" id="KW-0732">Signal</keyword>
<evidence type="ECO:0000256" key="1">
    <source>
        <dbReference type="ARBA" id="ARBA00022729"/>
    </source>
</evidence>
<dbReference type="GO" id="GO:0015159">
    <property type="term" value="F:polysaccharide transmembrane transporter activity"/>
    <property type="evidence" value="ECO:0007669"/>
    <property type="project" value="InterPro"/>
</dbReference>
<dbReference type="Gene3D" id="3.30.1950.10">
    <property type="entry name" value="wza like domain"/>
    <property type="match status" value="1"/>
</dbReference>
<dbReference type="InterPro" id="IPR019554">
    <property type="entry name" value="Soluble_ligand-bd"/>
</dbReference>
<sequence>MKAKSVFWLWLMLFSSAAWSLDASLSQYKLGSGDVIKITVFGQQDLSLTTKLPNHGVINYPFLGDLRVTGLTGAELEAKLYAGLKGDYLVEPSISVTVIEYRPFFIDGEVKRPGGYPYQPGLSVNKAAALAGGYTERASKTKIFIRRENESGQPEQLNADSNDIVLPGDIVTVQQSFF</sequence>
<gene>
    <name evidence="5" type="ORF">FX988_01651</name>
</gene>
<dbReference type="Pfam" id="PF02563">
    <property type="entry name" value="Poly_export"/>
    <property type="match status" value="1"/>
</dbReference>
<evidence type="ECO:0008006" key="7">
    <source>
        <dbReference type="Google" id="ProtNLM"/>
    </source>
</evidence>
<accession>A0A857JJE5</accession>
<dbReference type="InterPro" id="IPR049712">
    <property type="entry name" value="Poly_export"/>
</dbReference>
<feature type="signal peptide" evidence="2">
    <location>
        <begin position="1"/>
        <end position="20"/>
    </location>
</feature>
<evidence type="ECO:0000256" key="2">
    <source>
        <dbReference type="SAM" id="SignalP"/>
    </source>
</evidence>
<dbReference type="Proteomes" id="UP000464524">
    <property type="component" value="Chromosome"/>
</dbReference>
<dbReference type="OrthoDB" id="9808948at2"/>
<dbReference type="EMBL" id="CP047656">
    <property type="protein sequence ID" value="QHJ11422.1"/>
    <property type="molecule type" value="Genomic_DNA"/>
</dbReference>